<keyword evidence="3" id="KW-0732">Signal</keyword>
<accession>A0A1M7GYA5</accession>
<evidence type="ECO:0000256" key="1">
    <source>
        <dbReference type="ARBA" id="ARBA00022737"/>
    </source>
</evidence>
<dbReference type="PANTHER" id="PTHR44858:SF1">
    <property type="entry name" value="UDP-N-ACETYLGLUCOSAMINE--PEPTIDE N-ACETYLGLUCOSAMINYLTRANSFERASE SPINDLY-RELATED"/>
    <property type="match status" value="1"/>
</dbReference>
<dbReference type="STRING" id="134849.SAMN05443668_10121"/>
<dbReference type="Gene3D" id="1.25.40.10">
    <property type="entry name" value="Tetratricopeptide repeat domain"/>
    <property type="match status" value="2"/>
</dbReference>
<feature type="chain" id="PRO_5013133555" evidence="3">
    <location>
        <begin position="24"/>
        <end position="437"/>
    </location>
</feature>
<dbReference type="InterPro" id="IPR011990">
    <property type="entry name" value="TPR-like_helical_dom_sf"/>
</dbReference>
<gene>
    <name evidence="4" type="ORF">SAMN05443668_10121</name>
</gene>
<dbReference type="Pfam" id="PF13432">
    <property type="entry name" value="TPR_16"/>
    <property type="match status" value="1"/>
</dbReference>
<dbReference type="SMART" id="SM00028">
    <property type="entry name" value="TPR"/>
    <property type="match status" value="4"/>
</dbReference>
<dbReference type="EMBL" id="FRCS01000001">
    <property type="protein sequence ID" value="SHM21364.1"/>
    <property type="molecule type" value="Genomic_DNA"/>
</dbReference>
<sequence length="437" mass="46018">MPRIRRLALAALPVAVGLTLASAVLLPNSNDGDARERATARTATVVAPKDCASDGCIAALQAWLRTHPKDGQAWSTLAVAYVDRARVTGRTEWYPRAQSALDKALALAPNDDAALSAAGILAAARHEFAAALRWGDRAAAANPYSARAQIVRADALVELGRYPQARDAATAADNLEPGVPTFTRLSYLDELAGRTDRAAALLRRGVEPGNTPADIAFGRFHLGELARNTGNHAAAAVEYEAALAADPEHLAARAGLARVEVARGNLPGAIGIYRAIVRQMPLPQYAAELGELLEATGDRAGAAQQYAVVRASIALSRSAGVVDGPEITVFEADHGSPAEAVRLGQAEWKTRQSIHVADALGWALFRAGRAADALPYVRAATRLGTKDARLLYHRGMVERAAGLPADARRSLGRALALDPHFSALEGPRARAALAGLR</sequence>
<protein>
    <submittedName>
        <fullName evidence="4">Tetratricopeptide repeat-containing protein</fullName>
    </submittedName>
</protein>
<dbReference type="Proteomes" id="UP000184440">
    <property type="component" value="Unassembled WGS sequence"/>
</dbReference>
<dbReference type="AlphaFoldDB" id="A0A1M7GYA5"/>
<evidence type="ECO:0000256" key="2">
    <source>
        <dbReference type="ARBA" id="ARBA00022803"/>
    </source>
</evidence>
<keyword evidence="5" id="KW-1185">Reference proteome</keyword>
<dbReference type="SUPFAM" id="SSF48452">
    <property type="entry name" value="TPR-like"/>
    <property type="match status" value="2"/>
</dbReference>
<dbReference type="Pfam" id="PF14559">
    <property type="entry name" value="TPR_19"/>
    <property type="match status" value="1"/>
</dbReference>
<dbReference type="OrthoDB" id="5477158at2"/>
<dbReference type="InterPro" id="IPR019734">
    <property type="entry name" value="TPR_rpt"/>
</dbReference>
<name>A0A1M7GYA5_9ACTN</name>
<dbReference type="RefSeq" id="WP_073250055.1">
    <property type="nucleotide sequence ID" value="NZ_FRCS01000001.1"/>
</dbReference>
<keyword evidence="1" id="KW-0677">Repeat</keyword>
<feature type="signal peptide" evidence="3">
    <location>
        <begin position="1"/>
        <end position="23"/>
    </location>
</feature>
<proteinExistence type="predicted"/>
<dbReference type="PANTHER" id="PTHR44858">
    <property type="entry name" value="TETRATRICOPEPTIDE REPEAT PROTEIN 6"/>
    <property type="match status" value="1"/>
</dbReference>
<evidence type="ECO:0000313" key="4">
    <source>
        <dbReference type="EMBL" id="SHM21364.1"/>
    </source>
</evidence>
<reference evidence="4 5" key="1">
    <citation type="submission" date="2016-11" db="EMBL/GenBank/DDBJ databases">
        <authorList>
            <person name="Jaros S."/>
            <person name="Januszkiewicz K."/>
            <person name="Wedrychowicz H."/>
        </authorList>
    </citation>
    <scope>NUCLEOTIDE SEQUENCE [LARGE SCALE GENOMIC DNA]</scope>
    <source>
        <strain evidence="4 5">DSM 46144</strain>
    </source>
</reference>
<evidence type="ECO:0000313" key="5">
    <source>
        <dbReference type="Proteomes" id="UP000184440"/>
    </source>
</evidence>
<dbReference type="InterPro" id="IPR050498">
    <property type="entry name" value="Ycf3"/>
</dbReference>
<evidence type="ECO:0000256" key="3">
    <source>
        <dbReference type="SAM" id="SignalP"/>
    </source>
</evidence>
<organism evidence="4 5">
    <name type="scientific">Cryptosporangium aurantiacum</name>
    <dbReference type="NCBI Taxonomy" id="134849"/>
    <lineage>
        <taxon>Bacteria</taxon>
        <taxon>Bacillati</taxon>
        <taxon>Actinomycetota</taxon>
        <taxon>Actinomycetes</taxon>
        <taxon>Cryptosporangiales</taxon>
        <taxon>Cryptosporangiaceae</taxon>
        <taxon>Cryptosporangium</taxon>
    </lineage>
</organism>
<keyword evidence="2" id="KW-0802">TPR repeat</keyword>